<feature type="transmembrane region" description="Helical" evidence="2">
    <location>
        <begin position="145"/>
        <end position="166"/>
    </location>
</feature>
<evidence type="ECO:0000256" key="1">
    <source>
        <dbReference type="SAM" id="MobiDB-lite"/>
    </source>
</evidence>
<sequence length="244" mass="26750">MKGNDHKLRKNGMCRLATGQTPRTQQLDIMASGDSFLNTLTIDGRYDRSSNLRKFKDPLFFIRLPQNLVKGGLWKGRTQANPRRQLISVSQPRRRGQSLPPLTGRAGLTTSPDLASPAHRCGAGPIDGAGSTQGDLGPTIRAHRLLAALWLPVCFAVINAVCYAIEPATGSLMMTSSTLLLHHMGVVGRGLTIIIFMLASASLLLHGSDMIYIMAVHALYYSAVCMGRSCEEQYARTKRPYRKK</sequence>
<dbReference type="Proteomes" id="UP001283361">
    <property type="component" value="Unassembled WGS sequence"/>
</dbReference>
<keyword evidence="4" id="KW-1185">Reference proteome</keyword>
<name>A0AAE1E9K9_9GAST</name>
<reference evidence="3" key="1">
    <citation type="journal article" date="2023" name="G3 (Bethesda)">
        <title>A reference genome for the long-term kleptoplast-retaining sea slug Elysia crispata morphotype clarki.</title>
        <authorList>
            <person name="Eastman K.E."/>
            <person name="Pendleton A.L."/>
            <person name="Shaikh M.A."/>
            <person name="Suttiyut T."/>
            <person name="Ogas R."/>
            <person name="Tomko P."/>
            <person name="Gavelis G."/>
            <person name="Widhalm J.R."/>
            <person name="Wisecaver J.H."/>
        </authorList>
    </citation>
    <scope>NUCLEOTIDE SEQUENCE</scope>
    <source>
        <strain evidence="3">ECLA1</strain>
    </source>
</reference>
<dbReference type="AlphaFoldDB" id="A0AAE1E9K9"/>
<gene>
    <name evidence="3" type="ORF">RRG08_005843</name>
</gene>
<proteinExistence type="predicted"/>
<feature type="transmembrane region" description="Helical" evidence="2">
    <location>
        <begin position="186"/>
        <end position="205"/>
    </location>
</feature>
<evidence type="ECO:0000313" key="3">
    <source>
        <dbReference type="EMBL" id="KAK3799454.1"/>
    </source>
</evidence>
<dbReference type="EMBL" id="JAWDGP010000570">
    <property type="protein sequence ID" value="KAK3799454.1"/>
    <property type="molecule type" value="Genomic_DNA"/>
</dbReference>
<evidence type="ECO:0000313" key="4">
    <source>
        <dbReference type="Proteomes" id="UP001283361"/>
    </source>
</evidence>
<accession>A0AAE1E9K9</accession>
<keyword evidence="2" id="KW-1133">Transmembrane helix</keyword>
<feature type="region of interest" description="Disordered" evidence="1">
    <location>
        <begin position="80"/>
        <end position="111"/>
    </location>
</feature>
<organism evidence="3 4">
    <name type="scientific">Elysia crispata</name>
    <name type="common">lettuce slug</name>
    <dbReference type="NCBI Taxonomy" id="231223"/>
    <lineage>
        <taxon>Eukaryota</taxon>
        <taxon>Metazoa</taxon>
        <taxon>Spiralia</taxon>
        <taxon>Lophotrochozoa</taxon>
        <taxon>Mollusca</taxon>
        <taxon>Gastropoda</taxon>
        <taxon>Heterobranchia</taxon>
        <taxon>Euthyneura</taxon>
        <taxon>Panpulmonata</taxon>
        <taxon>Sacoglossa</taxon>
        <taxon>Placobranchoidea</taxon>
        <taxon>Plakobranchidae</taxon>
        <taxon>Elysia</taxon>
    </lineage>
</organism>
<comment type="caution">
    <text evidence="3">The sequence shown here is derived from an EMBL/GenBank/DDBJ whole genome shotgun (WGS) entry which is preliminary data.</text>
</comment>
<protein>
    <submittedName>
        <fullName evidence="3">Uncharacterized protein</fullName>
    </submittedName>
</protein>
<keyword evidence="2" id="KW-0472">Membrane</keyword>
<evidence type="ECO:0000256" key="2">
    <source>
        <dbReference type="SAM" id="Phobius"/>
    </source>
</evidence>
<feature type="compositionally biased region" description="Polar residues" evidence="1">
    <location>
        <begin position="80"/>
        <end position="91"/>
    </location>
</feature>
<keyword evidence="2" id="KW-0812">Transmembrane</keyword>